<feature type="domain" description="Aminotransferase class V" evidence="2">
    <location>
        <begin position="129"/>
        <end position="324"/>
    </location>
</feature>
<feature type="compositionally biased region" description="Basic and acidic residues" evidence="1">
    <location>
        <begin position="928"/>
        <end position="949"/>
    </location>
</feature>
<protein>
    <recommendedName>
        <fullName evidence="2">Aminotransferase class V domain-containing protein</fullName>
    </recommendedName>
</protein>
<reference evidence="3 4" key="1">
    <citation type="submission" date="2020-11" db="EMBL/GenBank/DDBJ databases">
        <authorList>
            <person name="Wallbank WR R."/>
            <person name="Pardo Diaz C."/>
            <person name="Kozak K."/>
            <person name="Martin S."/>
            <person name="Jiggins C."/>
            <person name="Moest M."/>
            <person name="Warren A I."/>
            <person name="Generalovic N T."/>
            <person name="Byers J.R.P. K."/>
            <person name="Montejo-Kovacevich G."/>
            <person name="Yen C E."/>
        </authorList>
    </citation>
    <scope>NUCLEOTIDE SEQUENCE [LARGE SCALE GENOMIC DNA]</scope>
</reference>
<dbReference type="Gene3D" id="3.40.640.10">
    <property type="entry name" value="Type I PLP-dependent aspartate aminotransferase-like (Major domain)"/>
    <property type="match status" value="1"/>
</dbReference>
<name>A0A7R8YTC0_HERIL</name>
<dbReference type="PANTHER" id="PTHR43686">
    <property type="entry name" value="SULFURTRANSFERASE-RELATED"/>
    <property type="match status" value="1"/>
</dbReference>
<accession>A0A7R8YTC0</accession>
<feature type="region of interest" description="Disordered" evidence="1">
    <location>
        <begin position="928"/>
        <end position="967"/>
    </location>
</feature>
<dbReference type="Gene3D" id="3.40.50.620">
    <property type="entry name" value="HUPs"/>
    <property type="match status" value="1"/>
</dbReference>
<proteinExistence type="predicted"/>
<feature type="region of interest" description="Disordered" evidence="1">
    <location>
        <begin position="834"/>
        <end position="890"/>
    </location>
</feature>
<dbReference type="InterPro" id="IPR015421">
    <property type="entry name" value="PyrdxlP-dep_Trfase_major"/>
</dbReference>
<dbReference type="OrthoDB" id="420046at2759"/>
<dbReference type="InterPro" id="IPR015422">
    <property type="entry name" value="PyrdxlP-dep_Trfase_small"/>
</dbReference>
<dbReference type="GO" id="GO:0016740">
    <property type="term" value="F:transferase activity"/>
    <property type="evidence" value="ECO:0007669"/>
    <property type="project" value="UniProtKB-ARBA"/>
</dbReference>
<dbReference type="EMBL" id="LR899011">
    <property type="protein sequence ID" value="CAD7084364.1"/>
    <property type="molecule type" value="Genomic_DNA"/>
</dbReference>
<feature type="compositionally biased region" description="Basic and acidic residues" evidence="1">
    <location>
        <begin position="846"/>
        <end position="862"/>
    </location>
</feature>
<dbReference type="SUPFAM" id="SSF52402">
    <property type="entry name" value="Adenine nucleotide alpha hydrolases-like"/>
    <property type="match status" value="1"/>
</dbReference>
<evidence type="ECO:0000313" key="3">
    <source>
        <dbReference type="EMBL" id="CAD7084364.1"/>
    </source>
</evidence>
<dbReference type="InterPro" id="IPR015424">
    <property type="entry name" value="PyrdxlP-dep_Trfase"/>
</dbReference>
<dbReference type="Proteomes" id="UP000594454">
    <property type="component" value="Chromosome 3"/>
</dbReference>
<dbReference type="SUPFAM" id="SSF53383">
    <property type="entry name" value="PLP-dependent transferases"/>
    <property type="match status" value="1"/>
</dbReference>
<evidence type="ECO:0000259" key="2">
    <source>
        <dbReference type="Pfam" id="PF00266"/>
    </source>
</evidence>
<sequence>MKDKDSEAVYADYFSCGRSLQFFEEYINKEVLPALGDTTCTSSVTGLQSHLYSKEARQIIATAVNASSDDHIIFCEAKHTIIIERLCHFFCYSPNAHSGPVHIDDVELRRKGPVLFISSSEPAKHIRIWENAGAQIVIISKTREGFLDLVDLENKLSSFSDSKRLLIGLFSGASRSTGIEADCVATTILLHQYGAIGIWDYCLAAPYASIDMNPLLPGSTKDVLFFSTKKFIGGVQGPGVLIIKKSLISSHHSTVFEDSVGVVETIRAGLAMQLKESLGIQNIAARQEKLCKQILSHIRTIPEIILLGPLQTTAKRIPLLSFLVKHPRGSFLHHRFVVAVLNDVFGIQATGTSYIGEILGINKTTSRDYDNFITDTYNNAEFIRPGYTNLLIPYFMSDAEVGFILEALKMVATEAWKLLPQYEYIERTGEWRHHSNSLIKERKWLGSIRYTDGRMLFTDRRISGPGSFPQNYSECLQTARNLFNRARKMAQKSTLPLGLKLVNETAESLRWFMLPGEAHQLLLGHSQNVRTHLPFDPNKTKELSSLFHMFRHNSLSALDVKRFKSRSLPTSPVQIPMRRQQSSPTPPCSPKTTSLTDCASPPIVRFSLGGEVTTMASFNPQRISNLVNSEEAISSRNRCHSWSSAGGVKSLSPQTRINLGLAKHSQLAAHRLKFMRKLCSCSSQTDLHSPVFSAHNSSSAPSLQNIIRAGSTCSDCAEEIQAYVAEYTKSLATEIKSEIREVISKVEDVLEGTDPVDMSSISMLSMANNNNSGDDSRSDSVSATDVAEYLKGLSKEMASEVKSEIREAVNFIPVENINLNRKSSPPDVFVGKACEKERSSKHKHNDGRNENHESSENRDKQICIESIPRPNSTPGWHAPTAASPENSTPNCPYTGAISKLIDASSTASQDSGINLYFGDQEDTRCRTTSENYLERPKRNSERSQSDSSHKKNANHRQYHTNQNSQENTFTSDASCECISKDATCTSTPISGGSTLALKLPTLERHQSVEGPARDLHRWQHLPKDIWKQTAEAIDEFAMIKDGDRILVCLSGSCASLCLLHALRQFSRARGIHIDMAAITVGKCGIDPRALMLYMRDIDIELYIIEQLGASENYRTKICALARRKHYNVLAMGNTLDKIADEFLVSVLTKGRLFTPQAHCINREGDLRVIRPFIFVREKCLENFVRQKNMPARPSTNSSKPLDASNSILKVQEMVNPNVFENIKNALRPLLSFRLETNKSTYEHLKLNLMTRD</sequence>
<organism evidence="3 4">
    <name type="scientific">Hermetia illucens</name>
    <name type="common">Black soldier fly</name>
    <dbReference type="NCBI Taxonomy" id="343691"/>
    <lineage>
        <taxon>Eukaryota</taxon>
        <taxon>Metazoa</taxon>
        <taxon>Ecdysozoa</taxon>
        <taxon>Arthropoda</taxon>
        <taxon>Hexapoda</taxon>
        <taxon>Insecta</taxon>
        <taxon>Pterygota</taxon>
        <taxon>Neoptera</taxon>
        <taxon>Endopterygota</taxon>
        <taxon>Diptera</taxon>
        <taxon>Brachycera</taxon>
        <taxon>Stratiomyomorpha</taxon>
        <taxon>Stratiomyidae</taxon>
        <taxon>Hermetiinae</taxon>
        <taxon>Hermetia</taxon>
    </lineage>
</organism>
<dbReference type="InterPro" id="IPR014729">
    <property type="entry name" value="Rossmann-like_a/b/a_fold"/>
</dbReference>
<dbReference type="AlphaFoldDB" id="A0A7R8YTC0"/>
<evidence type="ECO:0000256" key="1">
    <source>
        <dbReference type="SAM" id="MobiDB-lite"/>
    </source>
</evidence>
<dbReference type="Pfam" id="PF00266">
    <property type="entry name" value="Aminotran_5"/>
    <property type="match status" value="1"/>
</dbReference>
<gene>
    <name evidence="3" type="ORF">HERILL_LOCUS7261</name>
</gene>
<keyword evidence="4" id="KW-1185">Reference proteome</keyword>
<dbReference type="PANTHER" id="PTHR43686:SF1">
    <property type="entry name" value="AMINOTRAN_5 DOMAIN-CONTAINING PROTEIN"/>
    <property type="match status" value="1"/>
</dbReference>
<dbReference type="InterPro" id="IPR000192">
    <property type="entry name" value="Aminotrans_V_dom"/>
</dbReference>
<evidence type="ECO:0000313" key="4">
    <source>
        <dbReference type="Proteomes" id="UP000594454"/>
    </source>
</evidence>
<dbReference type="Gene3D" id="3.90.1150.10">
    <property type="entry name" value="Aspartate Aminotransferase, domain 1"/>
    <property type="match status" value="1"/>
</dbReference>
<dbReference type="InParanoid" id="A0A7R8YTC0"/>
<feature type="region of interest" description="Disordered" evidence="1">
    <location>
        <begin position="569"/>
        <end position="595"/>
    </location>
</feature>